<dbReference type="Gene3D" id="2.60.120.10">
    <property type="entry name" value="Jelly Rolls"/>
    <property type="match status" value="1"/>
</dbReference>
<dbReference type="InterPro" id="IPR025652">
    <property type="entry name" value="TesB_C"/>
</dbReference>
<dbReference type="InterPro" id="IPR018490">
    <property type="entry name" value="cNMP-bd_dom_sf"/>
</dbReference>
<dbReference type="SMART" id="SM00100">
    <property type="entry name" value="cNMP"/>
    <property type="match status" value="1"/>
</dbReference>
<dbReference type="InterPro" id="IPR029069">
    <property type="entry name" value="HotDog_dom_sf"/>
</dbReference>
<dbReference type="PANTHER" id="PTHR11066">
    <property type="entry name" value="ACYL-COA THIOESTERASE"/>
    <property type="match status" value="1"/>
</dbReference>
<dbReference type="PROSITE" id="PS50042">
    <property type="entry name" value="CNMP_BINDING_3"/>
    <property type="match status" value="1"/>
</dbReference>
<evidence type="ECO:0000256" key="2">
    <source>
        <dbReference type="ARBA" id="ARBA00022801"/>
    </source>
</evidence>
<dbReference type="InterPro" id="IPR000595">
    <property type="entry name" value="cNMP-bd_dom"/>
</dbReference>
<dbReference type="SUPFAM" id="SSF51206">
    <property type="entry name" value="cAMP-binding domain-like"/>
    <property type="match status" value="1"/>
</dbReference>
<comment type="caution">
    <text evidence="4">The sequence shown here is derived from an EMBL/GenBank/DDBJ whole genome shotgun (WGS) entry which is preliminary data.</text>
</comment>
<evidence type="ECO:0000256" key="1">
    <source>
        <dbReference type="ARBA" id="ARBA00006538"/>
    </source>
</evidence>
<dbReference type="AlphaFoldDB" id="A0A8T0IEG3"/>
<dbReference type="CDD" id="cd03444">
    <property type="entry name" value="Thioesterase_II_repeat1"/>
    <property type="match status" value="1"/>
</dbReference>
<dbReference type="Pfam" id="PF02551">
    <property type="entry name" value="Acyl_CoA_thio"/>
    <property type="match status" value="1"/>
</dbReference>
<dbReference type="Pfam" id="PF00027">
    <property type="entry name" value="cNMP_binding"/>
    <property type="match status" value="1"/>
</dbReference>
<dbReference type="InterPro" id="IPR049449">
    <property type="entry name" value="TesB_ACOT8-like_N"/>
</dbReference>
<dbReference type="GO" id="GO:0009062">
    <property type="term" value="P:fatty acid catabolic process"/>
    <property type="evidence" value="ECO:0007669"/>
    <property type="project" value="TreeGrafter"/>
</dbReference>
<dbReference type="PANTHER" id="PTHR11066:SF34">
    <property type="entry name" value="ACYL-COENZYME A THIOESTERASE 8"/>
    <property type="match status" value="1"/>
</dbReference>
<dbReference type="InterPro" id="IPR014710">
    <property type="entry name" value="RmlC-like_jellyroll"/>
</dbReference>
<comment type="similarity">
    <text evidence="1">Belongs to the C/M/P thioester hydrolase family.</text>
</comment>
<organism evidence="4 5">
    <name type="scientific">Ceratodon purpureus</name>
    <name type="common">Fire moss</name>
    <name type="synonym">Dicranum purpureum</name>
    <dbReference type="NCBI Taxonomy" id="3225"/>
    <lineage>
        <taxon>Eukaryota</taxon>
        <taxon>Viridiplantae</taxon>
        <taxon>Streptophyta</taxon>
        <taxon>Embryophyta</taxon>
        <taxon>Bryophyta</taxon>
        <taxon>Bryophytina</taxon>
        <taxon>Bryopsida</taxon>
        <taxon>Dicranidae</taxon>
        <taxon>Pseudoditrichales</taxon>
        <taxon>Ditrichaceae</taxon>
        <taxon>Ceratodon</taxon>
    </lineage>
</organism>
<protein>
    <recommendedName>
        <fullName evidence="3">Cyclic nucleotide-binding domain-containing protein</fullName>
    </recommendedName>
</protein>
<keyword evidence="2" id="KW-0378">Hydrolase</keyword>
<dbReference type="SUPFAM" id="SSF54637">
    <property type="entry name" value="Thioesterase/thiol ester dehydrase-isomerase"/>
    <property type="match status" value="2"/>
</dbReference>
<gene>
    <name evidence="4" type="ORF">KC19_4G205700</name>
</gene>
<dbReference type="GO" id="GO:0047617">
    <property type="term" value="F:fatty acyl-CoA hydrolase activity"/>
    <property type="evidence" value="ECO:0007669"/>
    <property type="project" value="InterPro"/>
</dbReference>
<dbReference type="EMBL" id="CM026424">
    <property type="protein sequence ID" value="KAG0580858.1"/>
    <property type="molecule type" value="Genomic_DNA"/>
</dbReference>
<sequence length="444" mass="49545">MSSMAMEVASEGRQLVLNLLGSLPFLQRLPGASFQHIVQSAQLRHYGAGESVVKACEPGEGLYIILKGKVEILTTLEASIESRIAPFLSKGDHFGQACLGPEKPGHTHDIIAHSEVSCVIIPHEQAQFLSPASTWRHEPGDLALVERLLQLKYIKDDVFQSYSMPEAPTFWTNMYGGHMVGLALGAACKTVDPSLGIHSLHSYFLRSGNPTIPIDFKVERIRNGHTFATRQVQAMQKGRICFTMYASFQRAEGGLEHQYPMPTTTDPSELPTYEDLLGPLCDDKRLSRHNQQASSSSLKMSQTLDLRYVDRRSPSTLEPQEPRQRVWMRSKGKLSDDPALHRCAASYAFDWSFLETALGPHNKLVNRYPIVGLSLDHSTWFHRPFRADEYLLIVMESPRACDTRALAIARVYTTSGELVASMAQEGSIRVFTETEKGEDLVSKL</sequence>
<feature type="domain" description="Cyclic nucleotide-binding" evidence="3">
    <location>
        <begin position="25"/>
        <end position="104"/>
    </location>
</feature>
<dbReference type="GO" id="GO:0006637">
    <property type="term" value="P:acyl-CoA metabolic process"/>
    <property type="evidence" value="ECO:0007669"/>
    <property type="project" value="InterPro"/>
</dbReference>
<evidence type="ECO:0000259" key="3">
    <source>
        <dbReference type="PROSITE" id="PS50042"/>
    </source>
</evidence>
<keyword evidence="5" id="KW-1185">Reference proteome</keyword>
<name>A0A8T0IEG3_CERPU</name>
<accession>A0A8T0IEG3</accession>
<dbReference type="InterPro" id="IPR042171">
    <property type="entry name" value="Acyl-CoA_hotdog"/>
</dbReference>
<dbReference type="InterPro" id="IPR003703">
    <property type="entry name" value="Acyl_CoA_thio"/>
</dbReference>
<evidence type="ECO:0000313" key="5">
    <source>
        <dbReference type="Proteomes" id="UP000822688"/>
    </source>
</evidence>
<dbReference type="Proteomes" id="UP000822688">
    <property type="component" value="Chromosome 4"/>
</dbReference>
<dbReference type="Pfam" id="PF13622">
    <property type="entry name" value="4HBT_3"/>
    <property type="match status" value="1"/>
</dbReference>
<reference evidence="4" key="1">
    <citation type="submission" date="2020-06" db="EMBL/GenBank/DDBJ databases">
        <title>WGS assembly of Ceratodon purpureus strain R40.</title>
        <authorList>
            <person name="Carey S.B."/>
            <person name="Jenkins J."/>
            <person name="Shu S."/>
            <person name="Lovell J.T."/>
            <person name="Sreedasyam A."/>
            <person name="Maumus F."/>
            <person name="Tiley G.P."/>
            <person name="Fernandez-Pozo N."/>
            <person name="Barry K."/>
            <person name="Chen C."/>
            <person name="Wang M."/>
            <person name="Lipzen A."/>
            <person name="Daum C."/>
            <person name="Saski C.A."/>
            <person name="Payton A.C."/>
            <person name="Mcbreen J.C."/>
            <person name="Conrad R.E."/>
            <person name="Kollar L.M."/>
            <person name="Olsson S."/>
            <person name="Huttunen S."/>
            <person name="Landis J.B."/>
            <person name="Wickett N.J."/>
            <person name="Johnson M.G."/>
            <person name="Rensing S.A."/>
            <person name="Grimwood J."/>
            <person name="Schmutz J."/>
            <person name="Mcdaniel S.F."/>
        </authorList>
    </citation>
    <scope>NUCLEOTIDE SEQUENCE</scope>
    <source>
        <strain evidence="4">R40</strain>
    </source>
</reference>
<dbReference type="Gene3D" id="2.40.160.210">
    <property type="entry name" value="Acyl-CoA thioesterase, double hotdog domain"/>
    <property type="match status" value="1"/>
</dbReference>
<dbReference type="CDD" id="cd03445">
    <property type="entry name" value="Thioesterase_II_repeat2"/>
    <property type="match status" value="1"/>
</dbReference>
<proteinExistence type="inferred from homology"/>
<dbReference type="GO" id="GO:0005782">
    <property type="term" value="C:peroxisomal matrix"/>
    <property type="evidence" value="ECO:0007669"/>
    <property type="project" value="UniProtKB-SubCell"/>
</dbReference>
<dbReference type="CDD" id="cd00038">
    <property type="entry name" value="CAP_ED"/>
    <property type="match status" value="1"/>
</dbReference>
<evidence type="ECO:0000313" key="4">
    <source>
        <dbReference type="EMBL" id="KAG0580858.1"/>
    </source>
</evidence>